<reference evidence="9" key="1">
    <citation type="journal article" date="2019" name="Int. J. Syst. Evol. Microbiol.">
        <title>The Global Catalogue of Microorganisms (GCM) 10K type strain sequencing project: providing services to taxonomists for standard genome sequencing and annotation.</title>
        <authorList>
            <consortium name="The Broad Institute Genomics Platform"/>
            <consortium name="The Broad Institute Genome Sequencing Center for Infectious Disease"/>
            <person name="Wu L."/>
            <person name="Ma J."/>
        </authorList>
    </citation>
    <scope>NUCLEOTIDE SEQUENCE [LARGE SCALE GENOMIC DNA]</scope>
    <source>
        <strain evidence="9">PCU 266</strain>
    </source>
</reference>
<evidence type="ECO:0000256" key="4">
    <source>
        <dbReference type="ARBA" id="ARBA00022679"/>
    </source>
</evidence>
<evidence type="ECO:0000313" key="9">
    <source>
        <dbReference type="Proteomes" id="UP001596160"/>
    </source>
</evidence>
<evidence type="ECO:0000256" key="1">
    <source>
        <dbReference type="ARBA" id="ARBA00000085"/>
    </source>
</evidence>
<evidence type="ECO:0000256" key="3">
    <source>
        <dbReference type="ARBA" id="ARBA00022553"/>
    </source>
</evidence>
<dbReference type="GO" id="GO:0016301">
    <property type="term" value="F:kinase activity"/>
    <property type="evidence" value="ECO:0007669"/>
    <property type="project" value="UniProtKB-KW"/>
</dbReference>
<dbReference type="InterPro" id="IPR003594">
    <property type="entry name" value="HATPase_dom"/>
</dbReference>
<evidence type="ECO:0000259" key="7">
    <source>
        <dbReference type="Pfam" id="PF02518"/>
    </source>
</evidence>
<evidence type="ECO:0000313" key="8">
    <source>
        <dbReference type="EMBL" id="MFC5154156.1"/>
    </source>
</evidence>
<dbReference type="Gene3D" id="3.30.565.10">
    <property type="entry name" value="Histidine kinase-like ATPase, C-terminal domain"/>
    <property type="match status" value="1"/>
</dbReference>
<feature type="region of interest" description="Disordered" evidence="6">
    <location>
        <begin position="407"/>
        <end position="524"/>
    </location>
</feature>
<dbReference type="EMBL" id="JBHSKP010000013">
    <property type="protein sequence ID" value="MFC5154156.1"/>
    <property type="molecule type" value="Genomic_DNA"/>
</dbReference>
<evidence type="ECO:0000256" key="5">
    <source>
        <dbReference type="ARBA" id="ARBA00022777"/>
    </source>
</evidence>
<keyword evidence="9" id="KW-1185">Reference proteome</keyword>
<evidence type="ECO:0000256" key="2">
    <source>
        <dbReference type="ARBA" id="ARBA00012438"/>
    </source>
</evidence>
<evidence type="ECO:0000256" key="6">
    <source>
        <dbReference type="SAM" id="MobiDB-lite"/>
    </source>
</evidence>
<proteinExistence type="predicted"/>
<dbReference type="PANTHER" id="PTHR45436:SF5">
    <property type="entry name" value="SENSOR HISTIDINE KINASE TRCS"/>
    <property type="match status" value="1"/>
</dbReference>
<dbReference type="SUPFAM" id="SSF55874">
    <property type="entry name" value="ATPase domain of HSP90 chaperone/DNA topoisomerase II/histidine kinase"/>
    <property type="match status" value="1"/>
</dbReference>
<feature type="compositionally biased region" description="Low complexity" evidence="6">
    <location>
        <begin position="448"/>
        <end position="462"/>
    </location>
</feature>
<keyword evidence="4" id="KW-0808">Transferase</keyword>
<accession>A0ABW0AM36</accession>
<comment type="caution">
    <text evidence="8">The sequence shown here is derived from an EMBL/GenBank/DDBJ whole genome shotgun (WGS) entry which is preliminary data.</text>
</comment>
<protein>
    <recommendedName>
        <fullName evidence="2">histidine kinase</fullName>
        <ecNumber evidence="2">2.7.13.3</ecNumber>
    </recommendedName>
</protein>
<dbReference type="InterPro" id="IPR036890">
    <property type="entry name" value="HATPase_C_sf"/>
</dbReference>
<dbReference type="PANTHER" id="PTHR45436">
    <property type="entry name" value="SENSOR HISTIDINE KINASE YKOH"/>
    <property type="match status" value="1"/>
</dbReference>
<organism evidence="8 9">
    <name type="scientific">Streptomyces amakusaensis</name>
    <dbReference type="NCBI Taxonomy" id="67271"/>
    <lineage>
        <taxon>Bacteria</taxon>
        <taxon>Bacillati</taxon>
        <taxon>Actinomycetota</taxon>
        <taxon>Actinomycetes</taxon>
        <taxon>Kitasatosporales</taxon>
        <taxon>Streptomycetaceae</taxon>
        <taxon>Streptomyces</taxon>
    </lineage>
</organism>
<sequence length="524" mass="55770">MKSYLFLRRGPRRRRESASPSVARDLAGWRSRLRRRYLAVTLAGAAVPSAVWAAVETVRAVSSAWPVSGAVVAGAAVVAVGHRWAGRDAACVAAGLATDRAAAGEEAQELRRQMALVHEWMTWYASALIQGHRDIAVALGAPAPSPGELAAPAPADAFTGFDHALATVLGEAVEAVARARTQGAVEGEKALIQSIAPRLHALISKALAELDSLEAKLDGPEMRMAYRVDHHNTRVRHYIESLLVLSGTPFASSREPVLLSTVLRSAIAETESFQRATPSWPREELWLVPWAGPGITHLLAALIDNAMRYSNDEVRVDSRWDGGALLITVEDRGLPMTEQALAEANALLASPDQAVERERLHRGLIGLPVVARLADSYRLRVELSANPSPEEGHTASVWLPRELITTAPEAPPAPRRSAHRPAPRPLAPAPDAGGVVADRERPALPHRTPATAPAPGEAEPGENSPGGDRPRLPRRARPLPAPEPEPIEPSTAPPSAPATPQLVHAFRAGARRATGTGSGAQHPG</sequence>
<dbReference type="EC" id="2.7.13.3" evidence="2"/>
<feature type="domain" description="Histidine kinase/HSP90-like ATPase" evidence="7">
    <location>
        <begin position="294"/>
        <end position="402"/>
    </location>
</feature>
<dbReference type="RefSeq" id="WP_344480110.1">
    <property type="nucleotide sequence ID" value="NZ_BAAASB010000014.1"/>
</dbReference>
<gene>
    <name evidence="8" type="ORF">ACFPRH_20690</name>
</gene>
<comment type="catalytic activity">
    <reaction evidence="1">
        <text>ATP + protein L-histidine = ADP + protein N-phospho-L-histidine.</text>
        <dbReference type="EC" id="2.7.13.3"/>
    </reaction>
</comment>
<dbReference type="InterPro" id="IPR050428">
    <property type="entry name" value="TCS_sensor_his_kinase"/>
</dbReference>
<dbReference type="Pfam" id="PF02518">
    <property type="entry name" value="HATPase_c"/>
    <property type="match status" value="1"/>
</dbReference>
<dbReference type="Proteomes" id="UP001596160">
    <property type="component" value="Unassembled WGS sequence"/>
</dbReference>
<keyword evidence="3" id="KW-0597">Phosphoprotein</keyword>
<name>A0ABW0AM36_9ACTN</name>
<keyword evidence="5 8" id="KW-0418">Kinase</keyword>